<dbReference type="Gene3D" id="3.40.50.720">
    <property type="entry name" value="NAD(P)-binding Rossmann-like Domain"/>
    <property type="match status" value="1"/>
</dbReference>
<dbReference type="GO" id="GO:0016491">
    <property type="term" value="F:oxidoreductase activity"/>
    <property type="evidence" value="ECO:0007669"/>
    <property type="project" value="UniProtKB-KW"/>
</dbReference>
<dbReference type="GO" id="GO:0048038">
    <property type="term" value="F:quinone binding"/>
    <property type="evidence" value="ECO:0007669"/>
    <property type="project" value="UniProtKB-KW"/>
</dbReference>
<evidence type="ECO:0000256" key="2">
    <source>
        <dbReference type="ARBA" id="ARBA00006214"/>
    </source>
</evidence>
<feature type="transmembrane region" description="Helical" evidence="10">
    <location>
        <begin position="815"/>
        <end position="833"/>
    </location>
</feature>
<evidence type="ECO:0000256" key="4">
    <source>
        <dbReference type="ARBA" id="ARBA00022719"/>
    </source>
</evidence>
<evidence type="ECO:0000313" key="15">
    <source>
        <dbReference type="Proteomes" id="UP000183076"/>
    </source>
</evidence>
<evidence type="ECO:0000256" key="6">
    <source>
        <dbReference type="ARBA" id="ARBA00023002"/>
    </source>
</evidence>
<dbReference type="SUPFAM" id="SSF51735">
    <property type="entry name" value="NAD(P)-binding Rossmann-fold domains"/>
    <property type="match status" value="1"/>
</dbReference>
<keyword evidence="4" id="KW-0874">Quinone</keyword>
<dbReference type="STRING" id="60137.SAMN04488041_11328"/>
<feature type="transmembrane region" description="Helical" evidence="10">
    <location>
        <begin position="444"/>
        <end position="462"/>
    </location>
</feature>
<feature type="transmembrane region" description="Helical" evidence="10">
    <location>
        <begin position="395"/>
        <end position="415"/>
    </location>
</feature>
<feature type="domain" description="NAD-dependent epimerase/dehydratase" evidence="11">
    <location>
        <begin position="9"/>
        <end position="232"/>
    </location>
</feature>
<evidence type="ECO:0000256" key="8">
    <source>
        <dbReference type="ARBA" id="ARBA00023157"/>
    </source>
</evidence>
<organism evidence="14 15">
    <name type="scientific">Sulfitobacter pontiacus</name>
    <dbReference type="NCBI Taxonomy" id="60137"/>
    <lineage>
        <taxon>Bacteria</taxon>
        <taxon>Pseudomonadati</taxon>
        <taxon>Pseudomonadota</taxon>
        <taxon>Alphaproteobacteria</taxon>
        <taxon>Rhodobacterales</taxon>
        <taxon>Roseobacteraceae</taxon>
        <taxon>Sulfitobacter</taxon>
    </lineage>
</organism>
<keyword evidence="3 10" id="KW-0812">Transmembrane</keyword>
<dbReference type="EMBL" id="FNNB01000013">
    <property type="protein sequence ID" value="SDX70605.1"/>
    <property type="molecule type" value="Genomic_DNA"/>
</dbReference>
<dbReference type="PANTHER" id="PTHR43245">
    <property type="entry name" value="BIFUNCTIONAL POLYMYXIN RESISTANCE PROTEIN ARNA"/>
    <property type="match status" value="1"/>
</dbReference>
<keyword evidence="6" id="KW-0560">Oxidoreductase</keyword>
<keyword evidence="8" id="KW-1015">Disulfide bond</keyword>
<accession>A0A1H3DW37</accession>
<dbReference type="Gene3D" id="1.20.1440.130">
    <property type="entry name" value="VKOR domain"/>
    <property type="match status" value="1"/>
</dbReference>
<dbReference type="AlphaFoldDB" id="A0A1H3DW37"/>
<protein>
    <submittedName>
        <fullName evidence="14">Nucleoside-diphosphate-sugar epimerase</fullName>
    </submittedName>
</protein>
<dbReference type="InterPro" id="IPR036291">
    <property type="entry name" value="NAD(P)-bd_dom_sf"/>
</dbReference>
<feature type="transmembrane region" description="Helical" evidence="10">
    <location>
        <begin position="632"/>
        <end position="653"/>
    </location>
</feature>
<dbReference type="InterPro" id="IPR038354">
    <property type="entry name" value="VKOR_sf"/>
</dbReference>
<comment type="similarity">
    <text evidence="2">Belongs to the VKOR family.</text>
</comment>
<evidence type="ECO:0000256" key="9">
    <source>
        <dbReference type="ARBA" id="ARBA00023284"/>
    </source>
</evidence>
<evidence type="ECO:0000256" key="7">
    <source>
        <dbReference type="ARBA" id="ARBA00023136"/>
    </source>
</evidence>
<name>A0A1H3DW37_9RHOB</name>
<dbReference type="GO" id="GO:0016020">
    <property type="term" value="C:membrane"/>
    <property type="evidence" value="ECO:0007669"/>
    <property type="project" value="UniProtKB-SubCell"/>
</dbReference>
<feature type="domain" description="SPW repeat-containing integral membrane" evidence="12">
    <location>
        <begin position="440"/>
        <end position="512"/>
    </location>
</feature>
<evidence type="ECO:0000256" key="5">
    <source>
        <dbReference type="ARBA" id="ARBA00022989"/>
    </source>
</evidence>
<keyword evidence="5 10" id="KW-1133">Transmembrane helix</keyword>
<dbReference type="Pfam" id="PF03779">
    <property type="entry name" value="SPW"/>
    <property type="match status" value="1"/>
</dbReference>
<feature type="transmembrane region" description="Helical" evidence="10">
    <location>
        <begin position="497"/>
        <end position="517"/>
    </location>
</feature>
<feature type="transmembrane region" description="Helical" evidence="10">
    <location>
        <begin position="474"/>
        <end position="491"/>
    </location>
</feature>
<reference evidence="15" key="1">
    <citation type="submission" date="2016-10" db="EMBL/GenBank/DDBJ databases">
        <authorList>
            <person name="Varghese N."/>
            <person name="Submissions S."/>
        </authorList>
    </citation>
    <scope>NUCLEOTIDE SEQUENCE [LARGE SCALE GENOMIC DNA]</scope>
    <source>
        <strain evidence="15">DSM 10014</strain>
    </source>
</reference>
<proteinExistence type="inferred from homology"/>
<keyword evidence="7 10" id="KW-0472">Membrane</keyword>
<evidence type="ECO:0000313" key="14">
    <source>
        <dbReference type="EMBL" id="SDX70605.1"/>
    </source>
</evidence>
<evidence type="ECO:0000259" key="12">
    <source>
        <dbReference type="Pfam" id="PF03779"/>
    </source>
</evidence>
<keyword evidence="9" id="KW-0676">Redox-active center</keyword>
<dbReference type="InterPro" id="IPR001509">
    <property type="entry name" value="Epimerase_deHydtase"/>
</dbReference>
<dbReference type="Proteomes" id="UP000183076">
    <property type="component" value="Unassembled WGS sequence"/>
</dbReference>
<evidence type="ECO:0000256" key="3">
    <source>
        <dbReference type="ARBA" id="ARBA00022692"/>
    </source>
</evidence>
<feature type="transmembrane region" description="Helical" evidence="10">
    <location>
        <begin position="766"/>
        <end position="785"/>
    </location>
</feature>
<dbReference type="CDD" id="cd12919">
    <property type="entry name" value="VKOR_2"/>
    <property type="match status" value="1"/>
</dbReference>
<feature type="transmembrane region" description="Helical" evidence="10">
    <location>
        <begin position="737"/>
        <end position="760"/>
    </location>
</feature>
<evidence type="ECO:0000256" key="10">
    <source>
        <dbReference type="SAM" id="Phobius"/>
    </source>
</evidence>
<evidence type="ECO:0000256" key="1">
    <source>
        <dbReference type="ARBA" id="ARBA00004141"/>
    </source>
</evidence>
<feature type="transmembrane region" description="Helical" evidence="10">
    <location>
        <begin position="549"/>
        <end position="569"/>
    </location>
</feature>
<dbReference type="RefSeq" id="WP_074637743.1">
    <property type="nucleotide sequence ID" value="NZ_CP160850.1"/>
</dbReference>
<feature type="transmembrane region" description="Helical" evidence="10">
    <location>
        <begin position="659"/>
        <end position="681"/>
    </location>
</feature>
<dbReference type="InterPro" id="IPR005530">
    <property type="entry name" value="SPW"/>
</dbReference>
<sequence length="851" mass="93875">METSDKPVIVVTGSSGYLGAAVVKRLHENYRVVGLDRSSPPHPPHQAECVCFDITDQGSVDKALARLRLAYGDRIAACVHLAAFFDLSGEDDPAYDAVTVEGSKRLLKGLQDFELEQFIFTSTMLAHAPTVQGDKIDEEAPFDPKLPYRASKIRTEAMLREEKGEEKLVLMRPAGIYDDDGHSTFLAHQISRICEKRLSGKVYPGDLSRGQAFLHLDDLLNAIERIVDRRQTLPEVFPVLLGEAEPIPFGELQRLIGRELHGEDWVTWNIPPAAAKLGAWAENRIFGEDAFIRAWMVDISSDHYELDLSQAKEHLGWTPKHSLRHDMPLMLQKLKDDPYRWYKDNGLNAARVSAAKVEQAAEKAAAEEKDEGAAGQQIAVREHDKHMRMMHFQMLWVHWLVAALGLWLATAPSVFGTFDQTEFSAAVQRVTEDRGLWAASMRSWLTAWNNVFTGLAITALAFISMKPGNGWAQWANAALGVWLLAAPLVFWTPDPAVYANDTLIGALVIALTILIPMMPGMSREGMMDDGDIPPGWTYCPSTYVQRVPIIALGVVGFLLSRILSAYQLGHVDGIWEPFFSSPSNLNGSEYIVTSDVSKAWPIADGGLGAMSYMFEILMGVMGSRMRWRTMPWMVALFGIVVGPLGVISIYFIIIQPIAIGTYCTICLLAAAAMLIMIPFSLDEIVAMLQFMVWNTRRGRPFWRAFFRGDALPGSSKGGTMSFDAHPREIARQSARGVTVPWTLGVSAAIGLFLMLSRAIFDNALPLAGSDHLVGALVLTTAVIAWAEVARPFRFLNIGFGLWLIVAPWVLGGGTIAGSLIGVLSGVALLGLTLPRGKRNAEHYGSWDRYIV</sequence>
<evidence type="ECO:0000259" key="11">
    <source>
        <dbReference type="Pfam" id="PF01370"/>
    </source>
</evidence>
<gene>
    <name evidence="14" type="ORF">SAMN04488041_11328</name>
</gene>
<evidence type="ECO:0000259" key="13">
    <source>
        <dbReference type="Pfam" id="PF07884"/>
    </source>
</evidence>
<feature type="transmembrane region" description="Helical" evidence="10">
    <location>
        <begin position="792"/>
        <end position="809"/>
    </location>
</feature>
<dbReference type="GeneID" id="94022448"/>
<dbReference type="InterPro" id="IPR012932">
    <property type="entry name" value="VKOR"/>
</dbReference>
<dbReference type="Pfam" id="PF01370">
    <property type="entry name" value="Epimerase"/>
    <property type="match status" value="1"/>
</dbReference>
<feature type="domain" description="Vitamin K epoxide reductase" evidence="13">
    <location>
        <begin position="548"/>
        <end position="680"/>
    </location>
</feature>
<dbReference type="InterPro" id="IPR050177">
    <property type="entry name" value="Lipid_A_modif_metabolic_enz"/>
</dbReference>
<dbReference type="Pfam" id="PF07884">
    <property type="entry name" value="VKOR"/>
    <property type="match status" value="1"/>
</dbReference>
<comment type="subcellular location">
    <subcellularLocation>
        <location evidence="1">Membrane</location>
        <topology evidence="1">Multi-pass membrane protein</topology>
    </subcellularLocation>
</comment>